<evidence type="ECO:0000256" key="9">
    <source>
        <dbReference type="ARBA" id="ARBA00022989"/>
    </source>
</evidence>
<evidence type="ECO:0000256" key="5">
    <source>
        <dbReference type="ARBA" id="ARBA00014515"/>
    </source>
</evidence>
<evidence type="ECO:0000256" key="6">
    <source>
        <dbReference type="ARBA" id="ARBA00022554"/>
    </source>
</evidence>
<dbReference type="OrthoDB" id="189688at2759"/>
<keyword evidence="11 14" id="KW-0472">Membrane</keyword>
<keyword evidence="6" id="KW-0926">Vacuole</keyword>
<keyword evidence="16" id="KW-1185">Reference proteome</keyword>
<feature type="transmembrane region" description="Helical" evidence="14">
    <location>
        <begin position="77"/>
        <end position="97"/>
    </location>
</feature>
<dbReference type="GO" id="GO:0005929">
    <property type="term" value="C:cilium"/>
    <property type="evidence" value="ECO:0007669"/>
    <property type="project" value="UniProtKB-SubCell"/>
</dbReference>
<evidence type="ECO:0000256" key="1">
    <source>
        <dbReference type="ARBA" id="ARBA00003709"/>
    </source>
</evidence>
<dbReference type="EMBL" id="JTDF01016786">
    <property type="protein sequence ID" value="KAF8562825.1"/>
    <property type="molecule type" value="Genomic_DNA"/>
</dbReference>
<evidence type="ECO:0000313" key="15">
    <source>
        <dbReference type="EMBL" id="KAF8562825.1"/>
    </source>
</evidence>
<proteinExistence type="inferred from homology"/>
<dbReference type="AlphaFoldDB" id="A0A8T0D4P6"/>
<keyword evidence="7 14" id="KW-0812">Transmembrane</keyword>
<dbReference type="GO" id="GO:0030030">
    <property type="term" value="P:cell projection organization"/>
    <property type="evidence" value="ECO:0007669"/>
    <property type="project" value="UniProtKB-KW"/>
</dbReference>
<evidence type="ECO:0000256" key="10">
    <source>
        <dbReference type="ARBA" id="ARBA00023069"/>
    </source>
</evidence>
<reference evidence="15 16" key="1">
    <citation type="submission" date="2019-07" db="EMBL/GenBank/DDBJ databases">
        <title>Annotation for the trematode Paragonimus westermani.</title>
        <authorList>
            <person name="Choi Y.-J."/>
        </authorList>
    </citation>
    <scope>NUCLEOTIDE SEQUENCE [LARGE SCALE GENOMIC DNA]</scope>
    <source>
        <strain evidence="15">180907_Pwestermani</strain>
    </source>
</reference>
<evidence type="ECO:0000313" key="16">
    <source>
        <dbReference type="Proteomes" id="UP000699462"/>
    </source>
</evidence>
<comment type="caution">
    <text evidence="15">The sequence shown here is derived from an EMBL/GenBank/DDBJ whole genome shotgun (WGS) entry which is preliminary data.</text>
</comment>
<evidence type="ECO:0000256" key="2">
    <source>
        <dbReference type="ARBA" id="ARBA00004128"/>
    </source>
</evidence>
<keyword evidence="12" id="KW-0325">Glycoprotein</keyword>
<gene>
    <name evidence="15" type="ORF">P879_11990</name>
</gene>
<dbReference type="Pfam" id="PF14935">
    <property type="entry name" value="TMEM138"/>
    <property type="match status" value="1"/>
</dbReference>
<keyword evidence="8" id="KW-0970">Cilium biogenesis/degradation</keyword>
<name>A0A8T0D4P6_9TREM</name>
<keyword evidence="10" id="KW-0969">Cilium</keyword>
<keyword evidence="13" id="KW-0966">Cell projection</keyword>
<evidence type="ECO:0000256" key="13">
    <source>
        <dbReference type="ARBA" id="ARBA00023273"/>
    </source>
</evidence>
<keyword evidence="9 14" id="KW-1133">Transmembrane helix</keyword>
<evidence type="ECO:0000256" key="12">
    <source>
        <dbReference type="ARBA" id="ARBA00023180"/>
    </source>
</evidence>
<sequence>MQLLRYQILFVAQLLFLFYDIFANALSENFSTLNVHLLVIYALQDLFLIIMLIILCLEFASTFAFQAGRPVIIFSKFKGSVVTITIYFLACITTHIWGLSLRWENSVIFPSSPGYLVVHFSQRTCESSCSHKHL</sequence>
<comment type="subcellular location">
    <subcellularLocation>
        <location evidence="3">Cell projection</location>
        <location evidence="3">Cilium</location>
    </subcellularLocation>
    <subcellularLocation>
        <location evidence="2">Vacuole membrane</location>
        <topology evidence="2">Multi-pass membrane protein</topology>
    </subcellularLocation>
</comment>
<dbReference type="GO" id="GO:0005774">
    <property type="term" value="C:vacuolar membrane"/>
    <property type="evidence" value="ECO:0007669"/>
    <property type="project" value="UniProtKB-SubCell"/>
</dbReference>
<accession>A0A8T0D4P6</accession>
<evidence type="ECO:0000256" key="3">
    <source>
        <dbReference type="ARBA" id="ARBA00004138"/>
    </source>
</evidence>
<feature type="transmembrane region" description="Helical" evidence="14">
    <location>
        <begin position="39"/>
        <end position="65"/>
    </location>
</feature>
<comment type="similarity">
    <text evidence="4">Belongs to the TMEM138 family.</text>
</comment>
<dbReference type="PANTHER" id="PTHR13306">
    <property type="entry name" value="TRANSMEMBRANE PROTEIN 138"/>
    <property type="match status" value="1"/>
</dbReference>
<evidence type="ECO:0000256" key="8">
    <source>
        <dbReference type="ARBA" id="ARBA00022794"/>
    </source>
</evidence>
<dbReference type="InterPro" id="IPR024133">
    <property type="entry name" value="TM_138"/>
</dbReference>
<evidence type="ECO:0000256" key="4">
    <source>
        <dbReference type="ARBA" id="ARBA00010572"/>
    </source>
</evidence>
<dbReference type="PANTHER" id="PTHR13306:SF6">
    <property type="entry name" value="TRANSMEMBRANE PROTEIN 138"/>
    <property type="match status" value="1"/>
</dbReference>
<evidence type="ECO:0000256" key="11">
    <source>
        <dbReference type="ARBA" id="ARBA00023136"/>
    </source>
</evidence>
<organism evidence="15 16">
    <name type="scientific">Paragonimus westermani</name>
    <dbReference type="NCBI Taxonomy" id="34504"/>
    <lineage>
        <taxon>Eukaryota</taxon>
        <taxon>Metazoa</taxon>
        <taxon>Spiralia</taxon>
        <taxon>Lophotrochozoa</taxon>
        <taxon>Platyhelminthes</taxon>
        <taxon>Trematoda</taxon>
        <taxon>Digenea</taxon>
        <taxon>Plagiorchiida</taxon>
        <taxon>Troglotremata</taxon>
        <taxon>Troglotrematidae</taxon>
        <taxon>Paragonimus</taxon>
    </lineage>
</organism>
<evidence type="ECO:0000256" key="14">
    <source>
        <dbReference type="SAM" id="Phobius"/>
    </source>
</evidence>
<comment type="function">
    <text evidence="1">Required for ciliogenesis.</text>
</comment>
<dbReference type="Proteomes" id="UP000699462">
    <property type="component" value="Unassembled WGS sequence"/>
</dbReference>
<protein>
    <recommendedName>
        <fullName evidence="5">Transmembrane protein 138</fullName>
    </recommendedName>
</protein>
<evidence type="ECO:0000256" key="7">
    <source>
        <dbReference type="ARBA" id="ARBA00022692"/>
    </source>
</evidence>